<sequence>MRLSSSRIPTSDSLKSSTEYWQPSKKFGTSFFYLATCRRNGNPQRHRLEKDGDEEVGKAKNNTFSTKTVTLTWPCG</sequence>
<name>A0AAV4NID1_CAEEX</name>
<dbReference type="EMBL" id="BPLR01020872">
    <property type="protein sequence ID" value="GIX83486.1"/>
    <property type="molecule type" value="Genomic_DNA"/>
</dbReference>
<evidence type="ECO:0000313" key="3">
    <source>
        <dbReference type="Proteomes" id="UP001054945"/>
    </source>
</evidence>
<evidence type="ECO:0000256" key="1">
    <source>
        <dbReference type="SAM" id="MobiDB-lite"/>
    </source>
</evidence>
<comment type="caution">
    <text evidence="2">The sequence shown here is derived from an EMBL/GenBank/DDBJ whole genome shotgun (WGS) entry which is preliminary data.</text>
</comment>
<organism evidence="2 3">
    <name type="scientific">Caerostris extrusa</name>
    <name type="common">Bark spider</name>
    <name type="synonym">Caerostris bankana</name>
    <dbReference type="NCBI Taxonomy" id="172846"/>
    <lineage>
        <taxon>Eukaryota</taxon>
        <taxon>Metazoa</taxon>
        <taxon>Ecdysozoa</taxon>
        <taxon>Arthropoda</taxon>
        <taxon>Chelicerata</taxon>
        <taxon>Arachnida</taxon>
        <taxon>Araneae</taxon>
        <taxon>Araneomorphae</taxon>
        <taxon>Entelegynae</taxon>
        <taxon>Araneoidea</taxon>
        <taxon>Araneidae</taxon>
        <taxon>Caerostris</taxon>
    </lineage>
</organism>
<feature type="region of interest" description="Disordered" evidence="1">
    <location>
        <begin position="1"/>
        <end position="20"/>
    </location>
</feature>
<dbReference type="Proteomes" id="UP001054945">
    <property type="component" value="Unassembled WGS sequence"/>
</dbReference>
<reference evidence="2 3" key="1">
    <citation type="submission" date="2021-06" db="EMBL/GenBank/DDBJ databases">
        <title>Caerostris extrusa draft genome.</title>
        <authorList>
            <person name="Kono N."/>
            <person name="Arakawa K."/>
        </authorList>
    </citation>
    <scope>NUCLEOTIDE SEQUENCE [LARGE SCALE GENOMIC DNA]</scope>
</reference>
<proteinExistence type="predicted"/>
<dbReference type="AlphaFoldDB" id="A0AAV4NID1"/>
<keyword evidence="3" id="KW-1185">Reference proteome</keyword>
<protein>
    <recommendedName>
        <fullName evidence="4">Ribosomal protein L33</fullName>
    </recommendedName>
</protein>
<evidence type="ECO:0008006" key="4">
    <source>
        <dbReference type="Google" id="ProtNLM"/>
    </source>
</evidence>
<gene>
    <name evidence="2" type="ORF">CEXT_112171</name>
</gene>
<evidence type="ECO:0000313" key="2">
    <source>
        <dbReference type="EMBL" id="GIX83486.1"/>
    </source>
</evidence>
<accession>A0AAV4NID1</accession>